<feature type="domain" description="CBM1" evidence="3">
    <location>
        <begin position="34"/>
        <end position="49"/>
    </location>
</feature>
<reference evidence="5" key="1">
    <citation type="submission" date="2014-04" db="EMBL/GenBank/DDBJ databases">
        <title>Evolutionary Origins and Diversification of the Mycorrhizal Mutualists.</title>
        <authorList>
            <consortium name="DOE Joint Genome Institute"/>
            <consortium name="Mycorrhizal Genomics Consortium"/>
            <person name="Kohler A."/>
            <person name="Kuo A."/>
            <person name="Nagy L.G."/>
            <person name="Floudas D."/>
            <person name="Copeland A."/>
            <person name="Barry K.W."/>
            <person name="Cichocki N."/>
            <person name="Veneault-Fourrey C."/>
            <person name="LaButti K."/>
            <person name="Lindquist E.A."/>
            <person name="Lipzen A."/>
            <person name="Lundell T."/>
            <person name="Morin E."/>
            <person name="Murat C."/>
            <person name="Riley R."/>
            <person name="Ohm R."/>
            <person name="Sun H."/>
            <person name="Tunlid A."/>
            <person name="Henrissat B."/>
            <person name="Grigoriev I.V."/>
            <person name="Hibbett D.S."/>
            <person name="Martin F."/>
        </authorList>
    </citation>
    <scope>NUCLEOTIDE SEQUENCE [LARGE SCALE GENOMIC DNA]</scope>
    <source>
        <strain evidence="5">FD-334 SS-4</strain>
    </source>
</reference>
<evidence type="ECO:0000313" key="5">
    <source>
        <dbReference type="Proteomes" id="UP000054270"/>
    </source>
</evidence>
<keyword evidence="5" id="KW-1185">Reference proteome</keyword>
<evidence type="ECO:0000259" key="3">
    <source>
        <dbReference type="Pfam" id="PF00734"/>
    </source>
</evidence>
<proteinExistence type="predicted"/>
<dbReference type="Proteomes" id="UP000054270">
    <property type="component" value="Unassembled WGS sequence"/>
</dbReference>
<sequence length="140" mass="15099">MPAPRSIIQLLIIGFAFAAPILAAEESKEKAAPPYTRCGGEGWHGPTKCIGDPEWSLTNEAAGSSVSNSRRGTRTAAQRTVLVNCESHLNTMGGLYADAKFFLVLPTVQTSCPENLIVSTMPQGKYNSCRPTPRTNELYV</sequence>
<dbReference type="GO" id="GO:0005975">
    <property type="term" value="P:carbohydrate metabolic process"/>
    <property type="evidence" value="ECO:0007669"/>
    <property type="project" value="InterPro"/>
</dbReference>
<name>A0A0D2LD32_HYPSF</name>
<dbReference type="Pfam" id="PF00734">
    <property type="entry name" value="CBM_1"/>
    <property type="match status" value="1"/>
</dbReference>
<dbReference type="InterPro" id="IPR035971">
    <property type="entry name" value="CBD_sf"/>
</dbReference>
<gene>
    <name evidence="4" type="ORF">HYPSUDRAFT_53164</name>
</gene>
<dbReference type="InterPro" id="IPR000254">
    <property type="entry name" value="CBD"/>
</dbReference>
<accession>A0A0D2LD32</accession>
<evidence type="ECO:0000256" key="2">
    <source>
        <dbReference type="SAM" id="SignalP"/>
    </source>
</evidence>
<evidence type="ECO:0000256" key="1">
    <source>
        <dbReference type="ARBA" id="ARBA00022729"/>
    </source>
</evidence>
<protein>
    <recommendedName>
        <fullName evidence="3">CBM1 domain-containing protein</fullName>
    </recommendedName>
</protein>
<feature type="chain" id="PRO_5002263731" description="CBM1 domain-containing protein" evidence="2">
    <location>
        <begin position="19"/>
        <end position="140"/>
    </location>
</feature>
<dbReference type="EMBL" id="KN817532">
    <property type="protein sequence ID" value="KJA25252.1"/>
    <property type="molecule type" value="Genomic_DNA"/>
</dbReference>
<feature type="signal peptide" evidence="2">
    <location>
        <begin position="1"/>
        <end position="18"/>
    </location>
</feature>
<keyword evidence="1 2" id="KW-0732">Signal</keyword>
<dbReference type="SUPFAM" id="SSF57180">
    <property type="entry name" value="Cellulose-binding domain"/>
    <property type="match status" value="1"/>
</dbReference>
<dbReference type="GO" id="GO:0030248">
    <property type="term" value="F:cellulose binding"/>
    <property type="evidence" value="ECO:0007669"/>
    <property type="project" value="InterPro"/>
</dbReference>
<evidence type="ECO:0000313" key="4">
    <source>
        <dbReference type="EMBL" id="KJA25252.1"/>
    </source>
</evidence>
<dbReference type="AlphaFoldDB" id="A0A0D2LD32"/>
<organism evidence="4 5">
    <name type="scientific">Hypholoma sublateritium (strain FD-334 SS-4)</name>
    <dbReference type="NCBI Taxonomy" id="945553"/>
    <lineage>
        <taxon>Eukaryota</taxon>
        <taxon>Fungi</taxon>
        <taxon>Dikarya</taxon>
        <taxon>Basidiomycota</taxon>
        <taxon>Agaricomycotina</taxon>
        <taxon>Agaricomycetes</taxon>
        <taxon>Agaricomycetidae</taxon>
        <taxon>Agaricales</taxon>
        <taxon>Agaricineae</taxon>
        <taxon>Strophariaceae</taxon>
        <taxon>Hypholoma</taxon>
    </lineage>
</organism>
<dbReference type="GO" id="GO:0005576">
    <property type="term" value="C:extracellular region"/>
    <property type="evidence" value="ECO:0007669"/>
    <property type="project" value="InterPro"/>
</dbReference>